<dbReference type="RefSeq" id="WP_067383844.1">
    <property type="nucleotide sequence ID" value="NZ_CP015839.1"/>
</dbReference>
<keyword evidence="2" id="KW-0560">Oxidoreductase</keyword>
<feature type="domain" description="Class II aldolase/adducin N-terminal" evidence="4">
    <location>
        <begin position="28"/>
        <end position="230"/>
    </location>
</feature>
<gene>
    <name evidence="5" type="ORF">A8C75_14565</name>
</gene>
<keyword evidence="6" id="KW-1185">Reference proteome</keyword>
<dbReference type="Proteomes" id="UP000078070">
    <property type="component" value="Chromosome"/>
</dbReference>
<dbReference type="FunFam" id="3.40.50.720:FF:000084">
    <property type="entry name" value="Short-chain dehydrogenase reductase"/>
    <property type="match status" value="1"/>
</dbReference>
<evidence type="ECO:0000259" key="4">
    <source>
        <dbReference type="SMART" id="SM01007"/>
    </source>
</evidence>
<dbReference type="Gene3D" id="3.40.50.720">
    <property type="entry name" value="NAD(P)-binding Rossmann-like Domain"/>
    <property type="match status" value="1"/>
</dbReference>
<dbReference type="Pfam" id="PF13561">
    <property type="entry name" value="adh_short_C2"/>
    <property type="match status" value="1"/>
</dbReference>
<dbReference type="InterPro" id="IPR036291">
    <property type="entry name" value="NAD(P)-bd_dom_sf"/>
</dbReference>
<sequence length="701" mass="77031">MPALESPLRQIPNQWDDQKAASLTEPELLQYRSNLLGSDMRVTNYGGGNTSAKIACTDPLSGQATEVLWVKGSGGDIGSMDLAGFATLYMDKLQALKNLYQGEQHEDDMVAYLAHCTFNLNSRAASIDTPLHAYVPYKHVDHLHPDAVIAIAASKNSRELTETIYGADIGWLSWRRPGFQLGLELEKIARENPHLKGVVLEAHGLFTWADSARECYEVSLEMINRAQSWLDDRLQGRASFGGASHPSLSEIERQRIASQLMPIIRGKSSEKQRQIGHFNDSAEVLEFVNSAQLEPLAELGTSCPDHFLRTKIKPLVLAYNPAQDNLDAVIEGLDNQLADYRADYAAYYERCKHDNSPALRDANPVVYLIPGVGMLTFAKDKATARIAGEFYVNAINVMRGASGVSQYMGLPEQDAFDIEYWLLEEAKLQRMPKPKALAGRVALITGGAGGIGRATAQRMLNEGACVMLTDIDQNSLNETLEAFQQQYGADQVDAVRMDVTDEQQVQQAFSSSCLRFGGVDILVSNAGIASSSPLDETTLENWNFNQNILSTGYFLVSREAFALMKRQKMGGSIVFVASKNGLVASANAAAYCTAKAAEIQLARCVALEGAPHGIRANVVNPDAVLRGSKIWTGKWKEERASAYQMNTDELEEHYRQRSLLKRNVFPEDIAEGVYFFVADLSSKSTGNVLNVDAGHAPSFTR</sequence>
<evidence type="ECO:0000313" key="6">
    <source>
        <dbReference type="Proteomes" id="UP000078070"/>
    </source>
</evidence>
<dbReference type="KEGG" id="mars:A8C75_14565"/>
<dbReference type="Gene3D" id="3.40.225.10">
    <property type="entry name" value="Class II aldolase/adducin N-terminal domain"/>
    <property type="match status" value="1"/>
</dbReference>
<reference evidence="6" key="1">
    <citation type="submission" date="2016-05" db="EMBL/GenBank/DDBJ databases">
        <authorList>
            <person name="Baek K."/>
            <person name="Yang S.-J."/>
        </authorList>
    </citation>
    <scope>NUCLEOTIDE SEQUENCE [LARGE SCALE GENOMIC DNA]</scope>
    <source>
        <strain evidence="6">ST58-10</strain>
    </source>
</reference>
<evidence type="ECO:0000256" key="3">
    <source>
        <dbReference type="SAM" id="Coils"/>
    </source>
</evidence>
<organism evidence="5 6">
    <name type="scientific">Marinobacterium aestuarii</name>
    <dbReference type="NCBI Taxonomy" id="1821621"/>
    <lineage>
        <taxon>Bacteria</taxon>
        <taxon>Pseudomonadati</taxon>
        <taxon>Pseudomonadota</taxon>
        <taxon>Gammaproteobacteria</taxon>
        <taxon>Oceanospirillales</taxon>
        <taxon>Oceanospirillaceae</taxon>
        <taxon>Marinobacterium</taxon>
    </lineage>
</organism>
<dbReference type="STRING" id="1821621.A8C75_14565"/>
<evidence type="ECO:0000313" key="5">
    <source>
        <dbReference type="EMBL" id="ANG63578.1"/>
    </source>
</evidence>
<dbReference type="PANTHER" id="PTHR43669:SF8">
    <property type="entry name" value="SHORT-CHAIN TYPE DEHYDROGENASE_REDUCTASE-RELATED"/>
    <property type="match status" value="1"/>
</dbReference>
<dbReference type="GO" id="GO:0016491">
    <property type="term" value="F:oxidoreductase activity"/>
    <property type="evidence" value="ECO:0007669"/>
    <property type="project" value="UniProtKB-KW"/>
</dbReference>
<dbReference type="NCBIfam" id="NF006189">
    <property type="entry name" value="PRK08324.1-3"/>
    <property type="match status" value="1"/>
</dbReference>
<dbReference type="SUPFAM" id="SSF53639">
    <property type="entry name" value="AraD/HMP-PK domain-like"/>
    <property type="match status" value="1"/>
</dbReference>
<evidence type="ECO:0000256" key="1">
    <source>
        <dbReference type="ARBA" id="ARBA00006484"/>
    </source>
</evidence>
<dbReference type="Pfam" id="PF00596">
    <property type="entry name" value="Aldolase_II"/>
    <property type="match status" value="1"/>
</dbReference>
<dbReference type="PRINTS" id="PR00081">
    <property type="entry name" value="GDHRDH"/>
</dbReference>
<reference evidence="5 6" key="2">
    <citation type="journal article" date="2018" name="Int. J. Syst. Evol. Microbiol.">
        <title>Marinobacterium aestuarii sp. nov., a benzene-degrading marine bacterium isolated from estuary sediment.</title>
        <authorList>
            <person name="Bae S.S."/>
            <person name="Jung J."/>
            <person name="Chung D."/>
            <person name="Baek K."/>
        </authorList>
    </citation>
    <scope>NUCLEOTIDE SEQUENCE [LARGE SCALE GENOMIC DNA]</scope>
    <source>
        <strain evidence="5 6">ST58-10</strain>
    </source>
</reference>
<keyword evidence="3" id="KW-0175">Coiled coil</keyword>
<feature type="coiled-coil region" evidence="3">
    <location>
        <begin position="323"/>
        <end position="350"/>
    </location>
</feature>
<proteinExistence type="inferred from homology"/>
<dbReference type="NCBIfam" id="TIGR02632">
    <property type="entry name" value="RhaD_aldol-ADH"/>
    <property type="match status" value="1"/>
</dbReference>
<dbReference type="CDD" id="cd08943">
    <property type="entry name" value="R1PA_ADH_SDR_c"/>
    <property type="match status" value="1"/>
</dbReference>
<dbReference type="InterPro" id="IPR001303">
    <property type="entry name" value="Aldolase_II/adducin_N"/>
</dbReference>
<dbReference type="InterPro" id="IPR036409">
    <property type="entry name" value="Aldolase_II/adducin_N_sf"/>
</dbReference>
<dbReference type="SMART" id="SM01007">
    <property type="entry name" value="Aldolase_II"/>
    <property type="match status" value="1"/>
</dbReference>
<dbReference type="EMBL" id="CP015839">
    <property type="protein sequence ID" value="ANG63578.1"/>
    <property type="molecule type" value="Genomic_DNA"/>
</dbReference>
<dbReference type="OrthoDB" id="9774430at2"/>
<dbReference type="PRINTS" id="PR00080">
    <property type="entry name" value="SDRFAMILY"/>
</dbReference>
<dbReference type="SUPFAM" id="SSF51735">
    <property type="entry name" value="NAD(P)-binding Rossmann-fold domains"/>
    <property type="match status" value="1"/>
</dbReference>
<comment type="similarity">
    <text evidence="1">Belongs to the short-chain dehydrogenases/reductases (SDR) family.</text>
</comment>
<name>A0A1A9F132_9GAMM</name>
<dbReference type="InterPro" id="IPR013454">
    <property type="entry name" value="Bifunc_RhaD/ADH"/>
</dbReference>
<dbReference type="InterPro" id="IPR002347">
    <property type="entry name" value="SDR_fam"/>
</dbReference>
<evidence type="ECO:0000256" key="2">
    <source>
        <dbReference type="ARBA" id="ARBA00023002"/>
    </source>
</evidence>
<dbReference type="AlphaFoldDB" id="A0A1A9F132"/>
<accession>A0A1A9F132</accession>
<dbReference type="GO" id="GO:0005996">
    <property type="term" value="P:monosaccharide metabolic process"/>
    <property type="evidence" value="ECO:0007669"/>
    <property type="project" value="UniProtKB-ARBA"/>
</dbReference>
<protein>
    <submittedName>
        <fullName evidence="5">Short-chain dehydrogenase</fullName>
    </submittedName>
</protein>
<dbReference type="PANTHER" id="PTHR43669">
    <property type="entry name" value="5-KETO-D-GLUCONATE 5-REDUCTASE"/>
    <property type="match status" value="1"/>
</dbReference>